<proteinExistence type="predicted"/>
<dbReference type="InterPro" id="IPR042150">
    <property type="entry name" value="MmRce1-like"/>
</dbReference>
<feature type="transmembrane region" description="Helical" evidence="1">
    <location>
        <begin position="126"/>
        <end position="148"/>
    </location>
</feature>
<name>A0ABV6QHY5_9ACTN</name>
<organism evidence="3 4">
    <name type="scientific">Kribbella deserti</name>
    <dbReference type="NCBI Taxonomy" id="1926257"/>
    <lineage>
        <taxon>Bacteria</taxon>
        <taxon>Bacillati</taxon>
        <taxon>Actinomycetota</taxon>
        <taxon>Actinomycetes</taxon>
        <taxon>Propionibacteriales</taxon>
        <taxon>Kribbellaceae</taxon>
        <taxon>Kribbella</taxon>
    </lineage>
</organism>
<keyword evidence="4" id="KW-1185">Reference proteome</keyword>
<dbReference type="PANTHER" id="PTHR35797">
    <property type="entry name" value="PROTEASE-RELATED"/>
    <property type="match status" value="1"/>
</dbReference>
<feature type="transmembrane region" description="Helical" evidence="1">
    <location>
        <begin position="49"/>
        <end position="69"/>
    </location>
</feature>
<keyword evidence="1" id="KW-0812">Transmembrane</keyword>
<feature type="transmembrane region" description="Helical" evidence="1">
    <location>
        <begin position="20"/>
        <end position="43"/>
    </location>
</feature>
<feature type="transmembrane region" description="Helical" evidence="1">
    <location>
        <begin position="228"/>
        <end position="247"/>
    </location>
</feature>
<dbReference type="InterPro" id="IPR003675">
    <property type="entry name" value="Rce1/LyrA-like_dom"/>
</dbReference>
<reference evidence="3 4" key="1">
    <citation type="submission" date="2024-09" db="EMBL/GenBank/DDBJ databases">
        <authorList>
            <person name="Sun Q."/>
            <person name="Mori K."/>
        </authorList>
    </citation>
    <scope>NUCLEOTIDE SEQUENCE [LARGE SCALE GENOMIC DNA]</scope>
    <source>
        <strain evidence="3 4">CGMCC 1.15906</strain>
    </source>
</reference>
<dbReference type="EMBL" id="JBHLTC010000010">
    <property type="protein sequence ID" value="MFC0624249.1"/>
    <property type="molecule type" value="Genomic_DNA"/>
</dbReference>
<evidence type="ECO:0000313" key="4">
    <source>
        <dbReference type="Proteomes" id="UP001589890"/>
    </source>
</evidence>
<dbReference type="Proteomes" id="UP001589890">
    <property type="component" value="Unassembled WGS sequence"/>
</dbReference>
<dbReference type="Pfam" id="PF02517">
    <property type="entry name" value="Rce1-like"/>
    <property type="match status" value="1"/>
</dbReference>
<accession>A0ABV6QHY5</accession>
<feature type="transmembrane region" description="Helical" evidence="1">
    <location>
        <begin position="253"/>
        <end position="275"/>
    </location>
</feature>
<feature type="transmembrane region" description="Helical" evidence="1">
    <location>
        <begin position="195"/>
        <end position="216"/>
    </location>
</feature>
<dbReference type="EC" id="3.4.-.-" evidence="3"/>
<keyword evidence="1" id="KW-0472">Membrane</keyword>
<feature type="transmembrane region" description="Helical" evidence="1">
    <location>
        <begin position="169"/>
        <end position="189"/>
    </location>
</feature>
<feature type="domain" description="CAAX prenyl protease 2/Lysostaphin resistance protein A-like" evidence="2">
    <location>
        <begin position="133"/>
        <end position="236"/>
    </location>
</feature>
<feature type="transmembrane region" description="Helical" evidence="1">
    <location>
        <begin position="90"/>
        <end position="114"/>
    </location>
</feature>
<evidence type="ECO:0000259" key="2">
    <source>
        <dbReference type="Pfam" id="PF02517"/>
    </source>
</evidence>
<evidence type="ECO:0000313" key="3">
    <source>
        <dbReference type="EMBL" id="MFC0624249.1"/>
    </source>
</evidence>
<gene>
    <name evidence="3" type="ORF">ACFFGN_09255</name>
</gene>
<comment type="caution">
    <text evidence="3">The sequence shown here is derived from an EMBL/GenBank/DDBJ whole genome shotgun (WGS) entry which is preliminary data.</text>
</comment>
<protein>
    <submittedName>
        <fullName evidence="3">CPBP family intramembrane glutamic endopeptidase</fullName>
        <ecNumber evidence="3">3.4.-.-</ecNumber>
    </submittedName>
</protein>
<keyword evidence="3" id="KW-0378">Hydrolase</keyword>
<dbReference type="GO" id="GO:0016787">
    <property type="term" value="F:hydrolase activity"/>
    <property type="evidence" value="ECO:0007669"/>
    <property type="project" value="UniProtKB-KW"/>
</dbReference>
<dbReference type="PANTHER" id="PTHR35797:SF1">
    <property type="entry name" value="PROTEASE"/>
    <property type="match status" value="1"/>
</dbReference>
<evidence type="ECO:0000256" key="1">
    <source>
        <dbReference type="SAM" id="Phobius"/>
    </source>
</evidence>
<dbReference type="RefSeq" id="WP_380045304.1">
    <property type="nucleotide sequence ID" value="NZ_JBHLTC010000010.1"/>
</dbReference>
<sequence>MNSAQKGNDLSRVSHRTGIIVFVVLAFGLTWPWLFIARLGLGLSLVNPLVQLPIAFSPAIAAFVVRRWVTREGFGDAGLALKLRTAWPHYLAAYLGPLAIAVATCLLAAGLGLWTPNLSGLENGGLPWWVTVAGWMLAALVLTPVYFGEEFGWTSYLRLRLFPGRPYRALLATGLIWAVWHYPLAFLGYAEFSNVVAGLAVWTVSFLLQEVILSWLRLRSGTIWTASLAHAGNNLVLSVLTAVLLTAGEGGALDAILVTLLMLVPLAVISGWLLLTGRLLPPANPAGPAQRPQPSQPATSAP</sequence>
<keyword evidence="1" id="KW-1133">Transmembrane helix</keyword>